<comment type="caution">
    <text evidence="3">The sequence shown here is derived from an EMBL/GenBank/DDBJ whole genome shotgun (WGS) entry which is preliminary data.</text>
</comment>
<proteinExistence type="predicted"/>
<dbReference type="EMBL" id="QUMO01000002">
    <property type="protein sequence ID" value="REF87729.1"/>
    <property type="molecule type" value="Genomic_DNA"/>
</dbReference>
<dbReference type="AlphaFoldDB" id="A0A3D9Z324"/>
<dbReference type="Pfam" id="PF01627">
    <property type="entry name" value="Hpt"/>
    <property type="match status" value="1"/>
</dbReference>
<evidence type="ECO:0000256" key="1">
    <source>
        <dbReference type="ARBA" id="ARBA00023012"/>
    </source>
</evidence>
<keyword evidence="1" id="KW-0902">Two-component regulatory system</keyword>
<dbReference type="InterPro" id="IPR036641">
    <property type="entry name" value="HPT_dom_sf"/>
</dbReference>
<feature type="domain" description="HPt" evidence="2">
    <location>
        <begin position="37"/>
        <end position="106"/>
    </location>
</feature>
<dbReference type="Gene3D" id="1.20.120.160">
    <property type="entry name" value="HPT domain"/>
    <property type="match status" value="1"/>
</dbReference>
<name>A0A3D9Z324_9HYPH</name>
<evidence type="ECO:0000259" key="2">
    <source>
        <dbReference type="Pfam" id="PF01627"/>
    </source>
</evidence>
<dbReference type="GO" id="GO:0000160">
    <property type="term" value="P:phosphorelay signal transduction system"/>
    <property type="evidence" value="ECO:0007669"/>
    <property type="project" value="UniProtKB-KW"/>
</dbReference>
<keyword evidence="4" id="KW-1185">Reference proteome</keyword>
<protein>
    <submittedName>
        <fullName evidence="3">HPt (Histidine-containing phosphotransfer) domain-containing protein</fullName>
    </submittedName>
</protein>
<reference evidence="3 4" key="1">
    <citation type="submission" date="2018-08" db="EMBL/GenBank/DDBJ databases">
        <title>Genomic Encyclopedia of Type Strains, Phase IV (KMG-IV): sequencing the most valuable type-strain genomes for metagenomic binning, comparative biology and taxonomic classification.</title>
        <authorList>
            <person name="Goeker M."/>
        </authorList>
    </citation>
    <scope>NUCLEOTIDE SEQUENCE [LARGE SCALE GENOMIC DNA]</scope>
    <source>
        <strain evidence="3 4">BW863</strain>
    </source>
</reference>
<dbReference type="Proteomes" id="UP000256900">
    <property type="component" value="Unassembled WGS sequence"/>
</dbReference>
<dbReference type="InterPro" id="IPR008207">
    <property type="entry name" value="Sig_transdc_His_kin_Hpt_dom"/>
</dbReference>
<gene>
    <name evidence="3" type="ORF">DES32_1357</name>
</gene>
<dbReference type="SUPFAM" id="SSF47226">
    <property type="entry name" value="Histidine-containing phosphotransfer domain, HPT domain"/>
    <property type="match status" value="1"/>
</dbReference>
<sequence length="122" mass="12588">MKPALTEEIVRSVKTFDPHHLASQTGGDTALQRELLILFADQSTAILSALDDPAATPLARADLAHKLTGSARAVGAFALAEAAAAAEAEWRAGAAAPDAFARLPGASEAALAAIRRHLGERP</sequence>
<evidence type="ECO:0000313" key="4">
    <source>
        <dbReference type="Proteomes" id="UP000256900"/>
    </source>
</evidence>
<accession>A0A3D9Z324</accession>
<organism evidence="3 4">
    <name type="scientific">Methylovirgula ligni</name>
    <dbReference type="NCBI Taxonomy" id="569860"/>
    <lineage>
        <taxon>Bacteria</taxon>
        <taxon>Pseudomonadati</taxon>
        <taxon>Pseudomonadota</taxon>
        <taxon>Alphaproteobacteria</taxon>
        <taxon>Hyphomicrobiales</taxon>
        <taxon>Beijerinckiaceae</taxon>
        <taxon>Methylovirgula</taxon>
    </lineage>
</organism>
<dbReference type="GO" id="GO:0004672">
    <property type="term" value="F:protein kinase activity"/>
    <property type="evidence" value="ECO:0007669"/>
    <property type="project" value="UniProtKB-ARBA"/>
</dbReference>
<evidence type="ECO:0000313" key="3">
    <source>
        <dbReference type="EMBL" id="REF87729.1"/>
    </source>
</evidence>
<dbReference type="OrthoDB" id="8454588at2"/>